<evidence type="ECO:0008006" key="4">
    <source>
        <dbReference type="Google" id="ProtNLM"/>
    </source>
</evidence>
<protein>
    <recommendedName>
        <fullName evidence="4">H(+)/Cl(-) exchange transporter 3</fullName>
    </recommendedName>
</protein>
<dbReference type="PANTHER" id="PTHR45711:SF6">
    <property type="entry name" value="CHLORIDE CHANNEL PROTEIN"/>
    <property type="match status" value="1"/>
</dbReference>
<dbReference type="Proteomes" id="UP001054945">
    <property type="component" value="Unassembled WGS sequence"/>
</dbReference>
<keyword evidence="1" id="KW-0406">Ion transport</keyword>
<name>A0AAV4MRC2_CAEEX</name>
<dbReference type="SUPFAM" id="SSF81340">
    <property type="entry name" value="Clc chloride channel"/>
    <property type="match status" value="1"/>
</dbReference>
<gene>
    <name evidence="2" type="primary">CLCN3</name>
    <name evidence="2" type="ORF">CEXT_697171</name>
</gene>
<proteinExistence type="predicted"/>
<comment type="caution">
    <text evidence="2">The sequence shown here is derived from an EMBL/GenBank/DDBJ whole genome shotgun (WGS) entry which is preliminary data.</text>
</comment>
<dbReference type="PANTHER" id="PTHR45711">
    <property type="entry name" value="CHLORIDE CHANNEL PROTEIN"/>
    <property type="match status" value="1"/>
</dbReference>
<dbReference type="GO" id="GO:0005247">
    <property type="term" value="F:voltage-gated chloride channel activity"/>
    <property type="evidence" value="ECO:0007669"/>
    <property type="project" value="TreeGrafter"/>
</dbReference>
<dbReference type="GO" id="GO:0005886">
    <property type="term" value="C:plasma membrane"/>
    <property type="evidence" value="ECO:0007669"/>
    <property type="project" value="TreeGrafter"/>
</dbReference>
<dbReference type="GO" id="GO:0005769">
    <property type="term" value="C:early endosome"/>
    <property type="evidence" value="ECO:0007669"/>
    <property type="project" value="TreeGrafter"/>
</dbReference>
<dbReference type="GO" id="GO:0005794">
    <property type="term" value="C:Golgi apparatus"/>
    <property type="evidence" value="ECO:0007669"/>
    <property type="project" value="TreeGrafter"/>
</dbReference>
<keyword evidence="3" id="KW-1185">Reference proteome</keyword>
<dbReference type="AlphaFoldDB" id="A0AAV4MRC2"/>
<evidence type="ECO:0000256" key="1">
    <source>
        <dbReference type="ARBA" id="ARBA00023065"/>
    </source>
</evidence>
<dbReference type="InterPro" id="IPR014743">
    <property type="entry name" value="Cl-channel_core"/>
</dbReference>
<reference evidence="2 3" key="1">
    <citation type="submission" date="2021-06" db="EMBL/GenBank/DDBJ databases">
        <title>Caerostris extrusa draft genome.</title>
        <authorList>
            <person name="Kono N."/>
            <person name="Arakawa K."/>
        </authorList>
    </citation>
    <scope>NUCLEOTIDE SEQUENCE [LARGE SCALE GENOMIC DNA]</scope>
</reference>
<sequence>MGVLMNHLLLVVEQRSPNLFGSRSGSSQEMEELPPGIGQYDDFHTIDWQRDIARDRMRHRYIVKKRGDSICDLIKGFHDAWSGWLCVLLAGLAAGVVSGIIDIGAGWMKDLKEGICPQAFWLNREQCCWSSNDTFYEGDKCSALAVLLVKTFAPYACGSGIHRGTLENYIFNGQKTKPINIFI</sequence>
<organism evidence="2 3">
    <name type="scientific">Caerostris extrusa</name>
    <name type="common">Bark spider</name>
    <name type="synonym">Caerostris bankana</name>
    <dbReference type="NCBI Taxonomy" id="172846"/>
    <lineage>
        <taxon>Eukaryota</taxon>
        <taxon>Metazoa</taxon>
        <taxon>Ecdysozoa</taxon>
        <taxon>Arthropoda</taxon>
        <taxon>Chelicerata</taxon>
        <taxon>Arachnida</taxon>
        <taxon>Araneae</taxon>
        <taxon>Araneomorphae</taxon>
        <taxon>Entelegynae</taxon>
        <taxon>Araneoidea</taxon>
        <taxon>Araneidae</taxon>
        <taxon>Caerostris</taxon>
    </lineage>
</organism>
<dbReference type="GO" id="GO:0008021">
    <property type="term" value="C:synaptic vesicle"/>
    <property type="evidence" value="ECO:0007669"/>
    <property type="project" value="TreeGrafter"/>
</dbReference>
<accession>A0AAV4MRC2</accession>
<keyword evidence="1" id="KW-0813">Transport</keyword>
<evidence type="ECO:0000313" key="2">
    <source>
        <dbReference type="EMBL" id="GIX74373.1"/>
    </source>
</evidence>
<dbReference type="Gene3D" id="1.10.3080.10">
    <property type="entry name" value="Clc chloride channel"/>
    <property type="match status" value="1"/>
</dbReference>
<dbReference type="EMBL" id="BPLR01020062">
    <property type="protein sequence ID" value="GIX74373.1"/>
    <property type="molecule type" value="Genomic_DNA"/>
</dbReference>
<evidence type="ECO:0000313" key="3">
    <source>
        <dbReference type="Proteomes" id="UP001054945"/>
    </source>
</evidence>